<gene>
    <name evidence="4" type="ORF">Dfulv_44010</name>
</gene>
<evidence type="ECO:0000256" key="1">
    <source>
        <dbReference type="ARBA" id="ARBA00010062"/>
    </source>
</evidence>
<evidence type="ECO:0000313" key="5">
    <source>
        <dbReference type="Proteomes" id="UP001059617"/>
    </source>
</evidence>
<dbReference type="PANTHER" id="PTHR30483:SF6">
    <property type="entry name" value="PERIPLASMIC BINDING PROTEIN OF ABC TRANSPORTER FOR NATURAL AMINO ACIDS"/>
    <property type="match status" value="1"/>
</dbReference>
<evidence type="ECO:0000259" key="3">
    <source>
        <dbReference type="Pfam" id="PF13458"/>
    </source>
</evidence>
<dbReference type="InterPro" id="IPR051010">
    <property type="entry name" value="BCAA_transport"/>
</dbReference>
<dbReference type="RefSeq" id="WP_259859752.1">
    <property type="nucleotide sequence ID" value="NZ_BAAAST010000017.1"/>
</dbReference>
<dbReference type="PANTHER" id="PTHR30483">
    <property type="entry name" value="LEUCINE-SPECIFIC-BINDING PROTEIN"/>
    <property type="match status" value="1"/>
</dbReference>
<dbReference type="InterPro" id="IPR028082">
    <property type="entry name" value="Peripla_BP_I"/>
</dbReference>
<dbReference type="InterPro" id="IPR028081">
    <property type="entry name" value="Leu-bd"/>
</dbReference>
<keyword evidence="5" id="KW-1185">Reference proteome</keyword>
<dbReference type="EMBL" id="CP073720">
    <property type="protein sequence ID" value="UWP81972.1"/>
    <property type="molecule type" value="Genomic_DNA"/>
</dbReference>
<proteinExistence type="inferred from homology"/>
<keyword evidence="2" id="KW-0732">Signal</keyword>
<sequence length="413" mass="42684">MTALVLASALLMTACTGDKNPAPKAPSTIAIGLLVPTSGANAALGQQATLGAKLAIELVNQDFKDLPLPLPLGPGAGLRNGTKLTLIAGNTESAPEKVEQEASRLVSEGAVGLVLADTIDVASPAGRETDLIGVSLVDALSTSDTFAELNRTAHFRIQPSDQQMVSTALGLLFRERATPTQFKRIVTAAGTPTGTLGQQVNLLKNSIEDLSLAAGYEVPSKDKVLPLSGPNAGQSDGKVVKGDAVLAVVTSPAEAAAANELAARLKGTAPVIALGPAVGTFDTLKNGNGSQVLRAVGWSTEFAGRNPIARVVAGMYEQAFHTKLTDVAAAAFTATMVLALAMDQVTDFTPQSVRSAVRQMSLPATQTIMPWNGVRFDGNGYNQLAAGIVEQYLPNGYMVIHPVELAATPTLTL</sequence>
<dbReference type="Pfam" id="PF13458">
    <property type="entry name" value="Peripla_BP_6"/>
    <property type="match status" value="1"/>
</dbReference>
<evidence type="ECO:0000313" key="4">
    <source>
        <dbReference type="EMBL" id="UWP81972.1"/>
    </source>
</evidence>
<comment type="similarity">
    <text evidence="1">Belongs to the leucine-binding protein family.</text>
</comment>
<dbReference type="Proteomes" id="UP001059617">
    <property type="component" value="Chromosome"/>
</dbReference>
<feature type="domain" description="Leucine-binding protein" evidence="3">
    <location>
        <begin position="28"/>
        <end position="363"/>
    </location>
</feature>
<dbReference type="Gene3D" id="3.40.50.2300">
    <property type="match status" value="2"/>
</dbReference>
<reference evidence="4" key="2">
    <citation type="submission" date="2022-09" db="EMBL/GenBank/DDBJ databases">
        <title>Biosynthetic gene clusters of Dactylosporangioum fulvum.</title>
        <authorList>
            <person name="Caradec T."/>
        </authorList>
    </citation>
    <scope>NUCLEOTIDE SEQUENCE</scope>
    <source>
        <strain evidence="4">NRRL B-16292</strain>
    </source>
</reference>
<reference evidence="4" key="1">
    <citation type="submission" date="2021-04" db="EMBL/GenBank/DDBJ databases">
        <authorList>
            <person name="Hartkoorn R.C."/>
            <person name="Beaudoing E."/>
            <person name="Hot D."/>
        </authorList>
    </citation>
    <scope>NUCLEOTIDE SEQUENCE</scope>
    <source>
        <strain evidence="4">NRRL B-16292</strain>
    </source>
</reference>
<name>A0ABY5VXH7_9ACTN</name>
<accession>A0ABY5VXH7</accession>
<protein>
    <submittedName>
        <fullName evidence="4">ABC transporter substrate-binding protein</fullName>
    </submittedName>
</protein>
<organism evidence="4 5">
    <name type="scientific">Dactylosporangium fulvum</name>
    <dbReference type="NCBI Taxonomy" id="53359"/>
    <lineage>
        <taxon>Bacteria</taxon>
        <taxon>Bacillati</taxon>
        <taxon>Actinomycetota</taxon>
        <taxon>Actinomycetes</taxon>
        <taxon>Micromonosporales</taxon>
        <taxon>Micromonosporaceae</taxon>
        <taxon>Dactylosporangium</taxon>
    </lineage>
</organism>
<dbReference type="SUPFAM" id="SSF53822">
    <property type="entry name" value="Periplasmic binding protein-like I"/>
    <property type="match status" value="1"/>
</dbReference>
<evidence type="ECO:0000256" key="2">
    <source>
        <dbReference type="ARBA" id="ARBA00022729"/>
    </source>
</evidence>